<evidence type="ECO:0000256" key="2">
    <source>
        <dbReference type="ARBA" id="ARBA00022559"/>
    </source>
</evidence>
<dbReference type="AlphaFoldDB" id="A0A1H8JUH9"/>
<dbReference type="PROSITE" id="PS51355">
    <property type="entry name" value="GLUTATHIONE_PEROXID_3"/>
    <property type="match status" value="1"/>
</dbReference>
<gene>
    <name evidence="7" type="ORF">SAMN04488134_10266</name>
</gene>
<dbReference type="InterPro" id="IPR000889">
    <property type="entry name" value="Glutathione_peroxidase"/>
</dbReference>
<accession>A0A1H8JUH9</accession>
<dbReference type="PRINTS" id="PR01011">
    <property type="entry name" value="GLUTPROXDASE"/>
</dbReference>
<dbReference type="InterPro" id="IPR029760">
    <property type="entry name" value="GPX_CS"/>
</dbReference>
<dbReference type="FunFam" id="3.40.30.10:FF:000010">
    <property type="entry name" value="Glutathione peroxidase"/>
    <property type="match status" value="1"/>
</dbReference>
<evidence type="ECO:0000256" key="5">
    <source>
        <dbReference type="RuleBase" id="RU000499"/>
    </source>
</evidence>
<dbReference type="OrthoDB" id="9789406at2"/>
<feature type="active site" evidence="4">
    <location>
        <position position="35"/>
    </location>
</feature>
<dbReference type="RefSeq" id="WP_091495154.1">
    <property type="nucleotide sequence ID" value="NZ_FODJ01000002.1"/>
</dbReference>
<dbReference type="PIRSF" id="PIRSF000303">
    <property type="entry name" value="Glutathion_perox"/>
    <property type="match status" value="1"/>
</dbReference>
<keyword evidence="2 5" id="KW-0575">Peroxidase</keyword>
<dbReference type="PROSITE" id="PS51352">
    <property type="entry name" value="THIOREDOXIN_2"/>
    <property type="match status" value="1"/>
</dbReference>
<evidence type="ECO:0000256" key="4">
    <source>
        <dbReference type="PIRSR" id="PIRSR000303-1"/>
    </source>
</evidence>
<name>A0A1H8JUH9_9BACI</name>
<dbReference type="STRING" id="872970.SAMN04488134_10266"/>
<dbReference type="GO" id="GO:0004601">
    <property type="term" value="F:peroxidase activity"/>
    <property type="evidence" value="ECO:0007669"/>
    <property type="project" value="UniProtKB-KW"/>
</dbReference>
<feature type="domain" description="Thioredoxin" evidence="6">
    <location>
        <begin position="1"/>
        <end position="157"/>
    </location>
</feature>
<proteinExistence type="inferred from homology"/>
<dbReference type="PROSITE" id="PS00763">
    <property type="entry name" value="GLUTATHIONE_PEROXID_2"/>
    <property type="match status" value="1"/>
</dbReference>
<comment type="similarity">
    <text evidence="1 5">Belongs to the glutathione peroxidase family.</text>
</comment>
<dbReference type="Gene3D" id="3.40.30.10">
    <property type="entry name" value="Glutaredoxin"/>
    <property type="match status" value="1"/>
</dbReference>
<protein>
    <recommendedName>
        <fullName evidence="5">Glutathione peroxidase</fullName>
    </recommendedName>
</protein>
<evidence type="ECO:0000313" key="7">
    <source>
        <dbReference type="EMBL" id="SEN83936.1"/>
    </source>
</evidence>
<dbReference type="GO" id="GO:0034599">
    <property type="term" value="P:cellular response to oxidative stress"/>
    <property type="evidence" value="ECO:0007669"/>
    <property type="project" value="TreeGrafter"/>
</dbReference>
<evidence type="ECO:0000256" key="1">
    <source>
        <dbReference type="ARBA" id="ARBA00006926"/>
    </source>
</evidence>
<dbReference type="InterPro" id="IPR036249">
    <property type="entry name" value="Thioredoxin-like_sf"/>
</dbReference>
<organism evidence="7 8">
    <name type="scientific">Amphibacillus marinus</name>
    <dbReference type="NCBI Taxonomy" id="872970"/>
    <lineage>
        <taxon>Bacteria</taxon>
        <taxon>Bacillati</taxon>
        <taxon>Bacillota</taxon>
        <taxon>Bacilli</taxon>
        <taxon>Bacillales</taxon>
        <taxon>Bacillaceae</taxon>
        <taxon>Amphibacillus</taxon>
    </lineage>
</organism>
<dbReference type="Pfam" id="PF00255">
    <property type="entry name" value="GSHPx"/>
    <property type="match status" value="1"/>
</dbReference>
<sequence length="157" mass="17685">MSVHQFSAKLSNGQVKDLSDYHGKVLLIVNTATKCGLKNQFNGLQQLYDDFKDQGLIVLGFPSNQFLNQEPGDDDQIQQTCQLNFGVDFPLFSKIKVNGKDAHPLYQYLTKEASGILGGAIKWNFTKFLIDRKGEIIKRYAPTTEPEEMVEDIKALL</sequence>
<reference evidence="7 8" key="1">
    <citation type="submission" date="2016-10" db="EMBL/GenBank/DDBJ databases">
        <authorList>
            <person name="de Groot N.N."/>
        </authorList>
    </citation>
    <scope>NUCLEOTIDE SEQUENCE [LARGE SCALE GENOMIC DNA]</scope>
    <source>
        <strain evidence="7 8">CGMCC 1.10434</strain>
    </source>
</reference>
<evidence type="ECO:0000256" key="3">
    <source>
        <dbReference type="ARBA" id="ARBA00023002"/>
    </source>
</evidence>
<dbReference type="Proteomes" id="UP000199300">
    <property type="component" value="Unassembled WGS sequence"/>
</dbReference>
<keyword evidence="8" id="KW-1185">Reference proteome</keyword>
<dbReference type="PANTHER" id="PTHR11592">
    <property type="entry name" value="GLUTATHIONE PEROXIDASE"/>
    <property type="match status" value="1"/>
</dbReference>
<dbReference type="EMBL" id="FODJ01000002">
    <property type="protein sequence ID" value="SEN83936.1"/>
    <property type="molecule type" value="Genomic_DNA"/>
</dbReference>
<dbReference type="PANTHER" id="PTHR11592:SF78">
    <property type="entry name" value="GLUTATHIONE PEROXIDASE"/>
    <property type="match status" value="1"/>
</dbReference>
<dbReference type="InterPro" id="IPR013766">
    <property type="entry name" value="Thioredoxin_domain"/>
</dbReference>
<dbReference type="SUPFAM" id="SSF52833">
    <property type="entry name" value="Thioredoxin-like"/>
    <property type="match status" value="1"/>
</dbReference>
<evidence type="ECO:0000313" key="8">
    <source>
        <dbReference type="Proteomes" id="UP000199300"/>
    </source>
</evidence>
<evidence type="ECO:0000259" key="6">
    <source>
        <dbReference type="PROSITE" id="PS51352"/>
    </source>
</evidence>
<keyword evidence="3 5" id="KW-0560">Oxidoreductase</keyword>
<dbReference type="CDD" id="cd00340">
    <property type="entry name" value="GSH_Peroxidase"/>
    <property type="match status" value="1"/>
</dbReference>